<dbReference type="AlphaFoldDB" id="A0A1F5G5Q5"/>
<dbReference type="Proteomes" id="UP000179102">
    <property type="component" value="Unassembled WGS sequence"/>
</dbReference>
<reference evidence="2 3" key="1">
    <citation type="journal article" date="2016" name="Nat. Commun.">
        <title>Thousands of microbial genomes shed light on interconnected biogeochemical processes in an aquifer system.</title>
        <authorList>
            <person name="Anantharaman K."/>
            <person name="Brown C.T."/>
            <person name="Hug L.A."/>
            <person name="Sharon I."/>
            <person name="Castelle C.J."/>
            <person name="Probst A.J."/>
            <person name="Thomas B.C."/>
            <person name="Singh A."/>
            <person name="Wilkins M.J."/>
            <person name="Karaoz U."/>
            <person name="Brodie E.L."/>
            <person name="Williams K.H."/>
            <person name="Hubbard S.S."/>
            <person name="Banfield J.F."/>
        </authorList>
    </citation>
    <scope>NUCLEOTIDE SEQUENCE [LARGE SCALE GENOMIC DNA]</scope>
</reference>
<protein>
    <recommendedName>
        <fullName evidence="4">DUF5666 domain-containing protein</fullName>
    </recommendedName>
</protein>
<sequence>MGRIIITFILAIALTASAYLLWQRQPKSPITQSSTTEAATEEAEQDDMPKLVRSPQDNSVLTSTKIKFSGELRPDTYLGFYTNDNQYIIKTDPSGKIDAELTFSDGLNLISILSFNFDRSPSVNQNLTIYVSDQPEGNNVFAGTVKSLFGSSFTLTTGTGDKNIKTTKSTKINSPKNEEFEATASVEDIIRVGDFLVAIGNSKDNEAQDAKSLEIIRENKPNNVEILTAIKTTTGVSQNILAATNRDNSPLSLTLDKNTQVRVAEKEGIVKDITKDKNAFVFYHTEGEKNTADLIYLLP</sequence>
<feature type="region of interest" description="Disordered" evidence="1">
    <location>
        <begin position="30"/>
        <end position="54"/>
    </location>
</feature>
<comment type="caution">
    <text evidence="2">The sequence shown here is derived from an EMBL/GenBank/DDBJ whole genome shotgun (WGS) entry which is preliminary data.</text>
</comment>
<name>A0A1F5G5Q5_9BACT</name>
<evidence type="ECO:0000256" key="1">
    <source>
        <dbReference type="SAM" id="MobiDB-lite"/>
    </source>
</evidence>
<gene>
    <name evidence="2" type="ORF">A2870_03385</name>
</gene>
<dbReference type="STRING" id="1797711.A2870_03385"/>
<dbReference type="EMBL" id="MFAZ01000018">
    <property type="protein sequence ID" value="OGD87169.1"/>
    <property type="molecule type" value="Genomic_DNA"/>
</dbReference>
<evidence type="ECO:0008006" key="4">
    <source>
        <dbReference type="Google" id="ProtNLM"/>
    </source>
</evidence>
<proteinExistence type="predicted"/>
<evidence type="ECO:0000313" key="3">
    <source>
        <dbReference type="Proteomes" id="UP000179102"/>
    </source>
</evidence>
<evidence type="ECO:0000313" key="2">
    <source>
        <dbReference type="EMBL" id="OGD87169.1"/>
    </source>
</evidence>
<accession>A0A1F5G5Q5</accession>
<organism evidence="2 3">
    <name type="scientific">Candidatus Curtissbacteria bacterium RIFCSPHIGHO2_01_FULL_41_11</name>
    <dbReference type="NCBI Taxonomy" id="1797711"/>
    <lineage>
        <taxon>Bacteria</taxon>
        <taxon>Candidatus Curtissiibacteriota</taxon>
    </lineage>
</organism>